<keyword evidence="2" id="KW-0812">Transmembrane</keyword>
<feature type="region of interest" description="Disordered" evidence="1">
    <location>
        <begin position="1"/>
        <end position="22"/>
    </location>
</feature>
<dbReference type="AlphaFoldDB" id="A0A4P6EN32"/>
<evidence type="ECO:0000256" key="1">
    <source>
        <dbReference type="SAM" id="MobiDB-lite"/>
    </source>
</evidence>
<keyword evidence="2" id="KW-0472">Membrane</keyword>
<dbReference type="Proteomes" id="UP000291758">
    <property type="component" value="Chromosome"/>
</dbReference>
<evidence type="ECO:0000313" key="4">
    <source>
        <dbReference type="Proteomes" id="UP000291758"/>
    </source>
</evidence>
<name>A0A4P6EN32_9MICO</name>
<gene>
    <name evidence="3" type="ORF">ET495_15015</name>
</gene>
<keyword evidence="4" id="KW-1185">Reference proteome</keyword>
<evidence type="ECO:0000256" key="2">
    <source>
        <dbReference type="SAM" id="Phobius"/>
    </source>
</evidence>
<organism evidence="3 4">
    <name type="scientific">Xylanimonas allomyrinae</name>
    <dbReference type="NCBI Taxonomy" id="2509459"/>
    <lineage>
        <taxon>Bacteria</taxon>
        <taxon>Bacillati</taxon>
        <taxon>Actinomycetota</taxon>
        <taxon>Actinomycetes</taxon>
        <taxon>Micrococcales</taxon>
        <taxon>Promicromonosporaceae</taxon>
        <taxon>Xylanimonas</taxon>
    </lineage>
</organism>
<proteinExistence type="predicted"/>
<dbReference type="RefSeq" id="WP_129205453.1">
    <property type="nucleotide sequence ID" value="NZ_CP035495.1"/>
</dbReference>
<dbReference type="KEGG" id="xyl:ET495_15015"/>
<sequence>MTDDRTPRPVARPQTRARSHPSAAVLRRRRIVAVSGAGAVVLAVALVTAFWWPGFAVPDPLPTPTQTVTAPVPTPTVSPAARGGEQTALTKALPDTVLAFAQQGIENLPAWQADNGAVESWTVTYADGAEADAASVVLQVGQWADADAATSFHAAQVKAAGATIKDGDVEVGGEVAGTYALVLTDDGAALWWRNGTVVLRALGTQEDVEAFYSAFPL</sequence>
<feature type="transmembrane region" description="Helical" evidence="2">
    <location>
        <begin position="31"/>
        <end position="52"/>
    </location>
</feature>
<evidence type="ECO:0008006" key="5">
    <source>
        <dbReference type="Google" id="ProtNLM"/>
    </source>
</evidence>
<evidence type="ECO:0000313" key="3">
    <source>
        <dbReference type="EMBL" id="QAY64300.1"/>
    </source>
</evidence>
<dbReference type="OrthoDB" id="5140693at2"/>
<keyword evidence="2" id="KW-1133">Transmembrane helix</keyword>
<dbReference type="EMBL" id="CP035495">
    <property type="protein sequence ID" value="QAY64300.1"/>
    <property type="molecule type" value="Genomic_DNA"/>
</dbReference>
<protein>
    <recommendedName>
        <fullName evidence="5">DUF4245 domain-containing protein</fullName>
    </recommendedName>
</protein>
<accession>A0A4P6EN32</accession>
<reference evidence="3 4" key="1">
    <citation type="submission" date="2019-01" db="EMBL/GenBank/DDBJ databases">
        <title>Genome sequencing of strain 2JSPR-7.</title>
        <authorList>
            <person name="Heo J."/>
            <person name="Kim S.-J."/>
            <person name="Kim J.-S."/>
            <person name="Hong S.-B."/>
            <person name="Kwon S.-W."/>
        </authorList>
    </citation>
    <scope>NUCLEOTIDE SEQUENCE [LARGE SCALE GENOMIC DNA]</scope>
    <source>
        <strain evidence="3 4">2JSPR-7</strain>
    </source>
</reference>